<reference evidence="1 2" key="1">
    <citation type="submission" date="2023-05" db="EMBL/GenBank/DDBJ databases">
        <title>B98-5 Cell Line De Novo Hybrid Assembly: An Optical Mapping Approach.</title>
        <authorList>
            <person name="Kananen K."/>
            <person name="Auerbach J.A."/>
            <person name="Kautto E."/>
            <person name="Blachly J.S."/>
        </authorList>
    </citation>
    <scope>NUCLEOTIDE SEQUENCE [LARGE SCALE GENOMIC DNA]</scope>
    <source>
        <strain evidence="1">B95-8</strain>
        <tissue evidence="1">Cell line</tissue>
    </source>
</reference>
<dbReference type="Proteomes" id="UP001266305">
    <property type="component" value="Unassembled WGS sequence"/>
</dbReference>
<comment type="caution">
    <text evidence="1">The sequence shown here is derived from an EMBL/GenBank/DDBJ whole genome shotgun (WGS) entry which is preliminary data.</text>
</comment>
<evidence type="ECO:0000313" key="1">
    <source>
        <dbReference type="EMBL" id="KAK2108199.1"/>
    </source>
</evidence>
<accession>A0ABQ9VFR0</accession>
<evidence type="ECO:0000313" key="2">
    <source>
        <dbReference type="Proteomes" id="UP001266305"/>
    </source>
</evidence>
<feature type="non-terminal residue" evidence="1">
    <location>
        <position position="147"/>
    </location>
</feature>
<name>A0ABQ9VFR0_SAGOE</name>
<dbReference type="EMBL" id="JASSZA010000006">
    <property type="protein sequence ID" value="KAK2108199.1"/>
    <property type="molecule type" value="Genomic_DNA"/>
</dbReference>
<keyword evidence="2" id="KW-1185">Reference proteome</keyword>
<organism evidence="1 2">
    <name type="scientific">Saguinus oedipus</name>
    <name type="common">Cotton-top tamarin</name>
    <name type="synonym">Oedipomidas oedipus</name>
    <dbReference type="NCBI Taxonomy" id="9490"/>
    <lineage>
        <taxon>Eukaryota</taxon>
        <taxon>Metazoa</taxon>
        <taxon>Chordata</taxon>
        <taxon>Craniata</taxon>
        <taxon>Vertebrata</taxon>
        <taxon>Euteleostomi</taxon>
        <taxon>Mammalia</taxon>
        <taxon>Eutheria</taxon>
        <taxon>Euarchontoglires</taxon>
        <taxon>Primates</taxon>
        <taxon>Haplorrhini</taxon>
        <taxon>Platyrrhini</taxon>
        <taxon>Cebidae</taxon>
        <taxon>Callitrichinae</taxon>
        <taxon>Saguinus</taxon>
    </lineage>
</organism>
<protein>
    <submittedName>
        <fullName evidence="1">Uncharacterized protein</fullName>
    </submittedName>
</protein>
<proteinExistence type="predicted"/>
<sequence>MRIKDYRECGLLGYISQADQRTDSVATLKGTWLQGSGASADPQPTVQGLTRLSAGTPSKLEIQDRSVTADQQLPSVEDTSVAPVSNLAKSCSFPWPQSQRSQELKGTPCPTAEVASKDLLRTEQCSRCGRHSQGRLAWNKPHEMDMK</sequence>
<gene>
    <name evidence="1" type="ORF">P7K49_013364</name>
</gene>